<protein>
    <submittedName>
        <fullName evidence="2">Uncharacterized protein</fullName>
    </submittedName>
</protein>
<feature type="region of interest" description="Disordered" evidence="1">
    <location>
        <begin position="1"/>
        <end position="121"/>
    </location>
</feature>
<feature type="compositionally biased region" description="Basic and acidic residues" evidence="1">
    <location>
        <begin position="96"/>
        <end position="121"/>
    </location>
</feature>
<dbReference type="EMBL" id="HG739136">
    <property type="protein sequence ID" value="CDP11151.1"/>
    <property type="molecule type" value="Genomic_DNA"/>
</dbReference>
<sequence>MNERASEESADELSPTLEDKGSTRVRRFARPPGRDRSTVPGEPEQPNTSDESSLKVEEANKKGQITEDRRVDRQNPIPENANGEGSGDDITSRSTKMAEAKISHQNLDHDSARSIEEEKVKDKPRGSAVLWCCSCCCCCFRHEEK</sequence>
<feature type="compositionally biased region" description="Basic and acidic residues" evidence="1">
    <location>
        <begin position="52"/>
        <end position="73"/>
    </location>
</feature>
<dbReference type="AlphaFoldDB" id="A0A068URV4"/>
<gene>
    <name evidence="2" type="ORF">GSCOC_T00033211001</name>
</gene>
<evidence type="ECO:0000256" key="1">
    <source>
        <dbReference type="SAM" id="MobiDB-lite"/>
    </source>
</evidence>
<reference evidence="3" key="1">
    <citation type="journal article" date="2014" name="Science">
        <title>The coffee genome provides insight into the convergent evolution of caffeine biosynthesis.</title>
        <authorList>
            <person name="Denoeud F."/>
            <person name="Carretero-Paulet L."/>
            <person name="Dereeper A."/>
            <person name="Droc G."/>
            <person name="Guyot R."/>
            <person name="Pietrella M."/>
            <person name="Zheng C."/>
            <person name="Alberti A."/>
            <person name="Anthony F."/>
            <person name="Aprea G."/>
            <person name="Aury J.M."/>
            <person name="Bento P."/>
            <person name="Bernard M."/>
            <person name="Bocs S."/>
            <person name="Campa C."/>
            <person name="Cenci A."/>
            <person name="Combes M.C."/>
            <person name="Crouzillat D."/>
            <person name="Da Silva C."/>
            <person name="Daddiego L."/>
            <person name="De Bellis F."/>
            <person name="Dussert S."/>
            <person name="Garsmeur O."/>
            <person name="Gayraud T."/>
            <person name="Guignon V."/>
            <person name="Jahn K."/>
            <person name="Jamilloux V."/>
            <person name="Joet T."/>
            <person name="Labadie K."/>
            <person name="Lan T."/>
            <person name="Leclercq J."/>
            <person name="Lepelley M."/>
            <person name="Leroy T."/>
            <person name="Li L.T."/>
            <person name="Librado P."/>
            <person name="Lopez L."/>
            <person name="Munoz A."/>
            <person name="Noel B."/>
            <person name="Pallavicini A."/>
            <person name="Perrotta G."/>
            <person name="Poncet V."/>
            <person name="Pot D."/>
            <person name="Priyono X."/>
            <person name="Rigoreau M."/>
            <person name="Rouard M."/>
            <person name="Rozas J."/>
            <person name="Tranchant-Dubreuil C."/>
            <person name="VanBuren R."/>
            <person name="Zhang Q."/>
            <person name="Andrade A.C."/>
            <person name="Argout X."/>
            <person name="Bertrand B."/>
            <person name="de Kochko A."/>
            <person name="Graziosi G."/>
            <person name="Henry R.J."/>
            <person name="Jayarama X."/>
            <person name="Ming R."/>
            <person name="Nagai C."/>
            <person name="Rounsley S."/>
            <person name="Sankoff D."/>
            <person name="Giuliano G."/>
            <person name="Albert V.A."/>
            <person name="Wincker P."/>
            <person name="Lashermes P."/>
        </authorList>
    </citation>
    <scope>NUCLEOTIDE SEQUENCE [LARGE SCALE GENOMIC DNA]</scope>
    <source>
        <strain evidence="3">cv. DH200-94</strain>
    </source>
</reference>
<name>A0A068URV4_COFCA</name>
<dbReference type="InParanoid" id="A0A068URV4"/>
<proteinExistence type="predicted"/>
<accession>A0A068URV4</accession>
<keyword evidence="3" id="KW-1185">Reference proteome</keyword>
<dbReference type="Proteomes" id="UP000295252">
    <property type="component" value="Chromosome V"/>
</dbReference>
<evidence type="ECO:0000313" key="2">
    <source>
        <dbReference type="EMBL" id="CDP11151.1"/>
    </source>
</evidence>
<evidence type="ECO:0000313" key="3">
    <source>
        <dbReference type="Proteomes" id="UP000295252"/>
    </source>
</evidence>
<dbReference type="Gramene" id="CDP11151">
    <property type="protein sequence ID" value="CDP11151"/>
    <property type="gene ID" value="GSCOC_T00033211001"/>
</dbReference>
<organism evidence="2 3">
    <name type="scientific">Coffea canephora</name>
    <name type="common">Robusta coffee</name>
    <dbReference type="NCBI Taxonomy" id="49390"/>
    <lineage>
        <taxon>Eukaryota</taxon>
        <taxon>Viridiplantae</taxon>
        <taxon>Streptophyta</taxon>
        <taxon>Embryophyta</taxon>
        <taxon>Tracheophyta</taxon>
        <taxon>Spermatophyta</taxon>
        <taxon>Magnoliopsida</taxon>
        <taxon>eudicotyledons</taxon>
        <taxon>Gunneridae</taxon>
        <taxon>Pentapetalae</taxon>
        <taxon>asterids</taxon>
        <taxon>lamiids</taxon>
        <taxon>Gentianales</taxon>
        <taxon>Rubiaceae</taxon>
        <taxon>Ixoroideae</taxon>
        <taxon>Gardenieae complex</taxon>
        <taxon>Bertiereae - Coffeeae clade</taxon>
        <taxon>Coffeeae</taxon>
        <taxon>Coffea</taxon>
    </lineage>
</organism>